<organism evidence="1 2">
    <name type="scientific">Ostreobium quekettii</name>
    <dbReference type="NCBI Taxonomy" id="121088"/>
    <lineage>
        <taxon>Eukaryota</taxon>
        <taxon>Viridiplantae</taxon>
        <taxon>Chlorophyta</taxon>
        <taxon>core chlorophytes</taxon>
        <taxon>Ulvophyceae</taxon>
        <taxon>TCBD clade</taxon>
        <taxon>Bryopsidales</taxon>
        <taxon>Ostreobineae</taxon>
        <taxon>Ostreobiaceae</taxon>
        <taxon>Ostreobium</taxon>
    </lineage>
</organism>
<dbReference type="EMBL" id="CAJHUC010001136">
    <property type="protein sequence ID" value="CAD7699928.1"/>
    <property type="molecule type" value="Genomic_DNA"/>
</dbReference>
<accession>A0A8S1IXV4</accession>
<dbReference type="AlphaFoldDB" id="A0A8S1IXV4"/>
<name>A0A8S1IXV4_9CHLO</name>
<gene>
    <name evidence="1" type="ORF">OSTQU699_LOCUS5287</name>
</gene>
<evidence type="ECO:0000313" key="1">
    <source>
        <dbReference type="EMBL" id="CAD7699928.1"/>
    </source>
</evidence>
<dbReference type="Proteomes" id="UP000708148">
    <property type="component" value="Unassembled WGS sequence"/>
</dbReference>
<proteinExistence type="predicted"/>
<comment type="caution">
    <text evidence="1">The sequence shown here is derived from an EMBL/GenBank/DDBJ whole genome shotgun (WGS) entry which is preliminary data.</text>
</comment>
<evidence type="ECO:0000313" key="2">
    <source>
        <dbReference type="Proteomes" id="UP000708148"/>
    </source>
</evidence>
<protein>
    <submittedName>
        <fullName evidence="1">Uncharacterized protein</fullName>
    </submittedName>
</protein>
<sequence>MPLMSNLFIFLEPQKKSTMTIRSVHEHGTQHQCLYLHFNCTAKPTSPIDWSTLPLPAGINLNVNLCHYVHDPQCGRLCAGDCVVSASHGAQTAMRVISSGQKRSVLKRHAHSVGAG</sequence>
<keyword evidence="2" id="KW-1185">Reference proteome</keyword>
<reference evidence="1" key="1">
    <citation type="submission" date="2020-12" db="EMBL/GenBank/DDBJ databases">
        <authorList>
            <person name="Iha C."/>
        </authorList>
    </citation>
    <scope>NUCLEOTIDE SEQUENCE</scope>
</reference>